<name>A0AAN9JAP1_CLITE</name>
<keyword evidence="2" id="KW-0131">Cell cycle</keyword>
<gene>
    <name evidence="3" type="ORF">RJT34_17690</name>
</gene>
<keyword evidence="4" id="KW-1185">Reference proteome</keyword>
<evidence type="ECO:0000256" key="1">
    <source>
        <dbReference type="ARBA" id="ARBA00022618"/>
    </source>
</evidence>
<dbReference type="GO" id="GO:0051301">
    <property type="term" value="P:cell division"/>
    <property type="evidence" value="ECO:0007669"/>
    <property type="project" value="UniProtKB-KW"/>
</dbReference>
<evidence type="ECO:0008006" key="5">
    <source>
        <dbReference type="Google" id="ProtNLM"/>
    </source>
</evidence>
<accession>A0AAN9JAP1</accession>
<evidence type="ECO:0000313" key="4">
    <source>
        <dbReference type="Proteomes" id="UP001359559"/>
    </source>
</evidence>
<sequence>MRNFRNSYFARVGRLTRNELNELEIEFLFLMGFKLHVNVSVFESYYCCHLEKEVSIGGGYHIERTLRYAKEIKERHKEERGYTQIASEML</sequence>
<evidence type="ECO:0000256" key="2">
    <source>
        <dbReference type="ARBA" id="ARBA00023306"/>
    </source>
</evidence>
<dbReference type="PANTHER" id="PTHR15615">
    <property type="match status" value="1"/>
</dbReference>
<organism evidence="3 4">
    <name type="scientific">Clitoria ternatea</name>
    <name type="common">Butterfly pea</name>
    <dbReference type="NCBI Taxonomy" id="43366"/>
    <lineage>
        <taxon>Eukaryota</taxon>
        <taxon>Viridiplantae</taxon>
        <taxon>Streptophyta</taxon>
        <taxon>Embryophyta</taxon>
        <taxon>Tracheophyta</taxon>
        <taxon>Spermatophyta</taxon>
        <taxon>Magnoliopsida</taxon>
        <taxon>eudicotyledons</taxon>
        <taxon>Gunneridae</taxon>
        <taxon>Pentapetalae</taxon>
        <taxon>rosids</taxon>
        <taxon>fabids</taxon>
        <taxon>Fabales</taxon>
        <taxon>Fabaceae</taxon>
        <taxon>Papilionoideae</taxon>
        <taxon>50 kb inversion clade</taxon>
        <taxon>NPAAA clade</taxon>
        <taxon>indigoferoid/millettioid clade</taxon>
        <taxon>Phaseoleae</taxon>
        <taxon>Clitoria</taxon>
    </lineage>
</organism>
<dbReference type="InterPro" id="IPR013922">
    <property type="entry name" value="Cyclin_PHO80-like"/>
</dbReference>
<dbReference type="Proteomes" id="UP001359559">
    <property type="component" value="Unassembled WGS sequence"/>
</dbReference>
<dbReference type="Pfam" id="PF08613">
    <property type="entry name" value="Cyclin"/>
    <property type="match status" value="1"/>
</dbReference>
<comment type="caution">
    <text evidence="3">The sequence shown here is derived from an EMBL/GenBank/DDBJ whole genome shotgun (WGS) entry which is preliminary data.</text>
</comment>
<keyword evidence="1" id="KW-0132">Cell division</keyword>
<dbReference type="PANTHER" id="PTHR15615:SF15">
    <property type="entry name" value="CYCLIN-U2-1"/>
    <property type="match status" value="1"/>
</dbReference>
<proteinExistence type="predicted"/>
<dbReference type="EMBL" id="JAYKXN010000004">
    <property type="protein sequence ID" value="KAK7294794.1"/>
    <property type="molecule type" value="Genomic_DNA"/>
</dbReference>
<dbReference type="GO" id="GO:0019901">
    <property type="term" value="F:protein kinase binding"/>
    <property type="evidence" value="ECO:0007669"/>
    <property type="project" value="InterPro"/>
</dbReference>
<dbReference type="AlphaFoldDB" id="A0AAN9JAP1"/>
<evidence type="ECO:0000313" key="3">
    <source>
        <dbReference type="EMBL" id="KAK7294794.1"/>
    </source>
</evidence>
<dbReference type="Gene3D" id="1.10.472.10">
    <property type="entry name" value="Cyclin-like"/>
    <property type="match status" value="1"/>
</dbReference>
<reference evidence="3 4" key="1">
    <citation type="submission" date="2024-01" db="EMBL/GenBank/DDBJ databases">
        <title>The genomes of 5 underutilized Papilionoideae crops provide insights into root nodulation and disease resistance.</title>
        <authorList>
            <person name="Yuan L."/>
        </authorList>
    </citation>
    <scope>NUCLEOTIDE SEQUENCE [LARGE SCALE GENOMIC DNA]</scope>
    <source>
        <strain evidence="3">LY-2023</strain>
        <tissue evidence="3">Leaf</tissue>
    </source>
</reference>
<protein>
    <recommendedName>
        <fullName evidence="5">Cyclin</fullName>
    </recommendedName>
</protein>